<evidence type="ECO:0000256" key="4">
    <source>
        <dbReference type="ARBA" id="ARBA00022692"/>
    </source>
</evidence>
<dbReference type="AlphaFoldDB" id="A0A964BT16"/>
<dbReference type="SUPFAM" id="SSF82861">
    <property type="entry name" value="Mechanosensitive channel protein MscS (YggB), transmembrane region"/>
    <property type="match status" value="1"/>
</dbReference>
<feature type="transmembrane region" description="Helical" evidence="7">
    <location>
        <begin position="291"/>
        <end position="309"/>
    </location>
</feature>
<comment type="similarity">
    <text evidence="2">Belongs to the MscS (TC 1.A.23) family.</text>
</comment>
<keyword evidence="5 7" id="KW-1133">Transmembrane helix</keyword>
<name>A0A964BT16_9CYAN</name>
<proteinExistence type="inferred from homology"/>
<organism evidence="10 11">
    <name type="scientific">Waterburya agarophytonicola KI4</name>
    <dbReference type="NCBI Taxonomy" id="2874699"/>
    <lineage>
        <taxon>Bacteria</taxon>
        <taxon>Bacillati</taxon>
        <taxon>Cyanobacteriota</taxon>
        <taxon>Cyanophyceae</taxon>
        <taxon>Pleurocapsales</taxon>
        <taxon>Hyellaceae</taxon>
        <taxon>Waterburya</taxon>
        <taxon>Waterburya agarophytonicola</taxon>
    </lineage>
</organism>
<sequence>MWWKKLSQVTLAAITTAMILVLNISPGLTQSDFNPFTYDVKFEDLNIYTDPSIPKAPLVIDGRNILSVSKVDGNTAGERVDLIKKELLDAIKSDNFTGVTIKEKDRLPVLYLEFDKPSQQDLEESPESITTQDRRYLFTVTQEDTIGKKSNRETAVDLKQEIEQAIARGKRERSSAYIQRQGIITVGLLILALLGTRLLDQLQTYPFRRAIQRVIPGLPSNTTSQPSNLTTLFRLKLGFAQFILWAVTIFIIFRLFPWTRHWLYLLYSIVALSFNKSVLNFGGDDFSIIELLLFVGLLIAAIIASSYIANLLRTKILQVTRMTRGSQEIISIVTKYGLIALATIILLQAYGLNLSSLALIGSALGVGIGFGLQDIARNFASGIVLLFERSVQVGDFIQVGDHLGVVEEVRTRSIVLKTLDRISIIVPNSRFLSEEVINWNHRRSVSRLHLPIGVAYGSDVAKVKSALIQAAEEHLEVLRNPPPQVFFTAFGDSSLDFELLVWTSDPSRQAPLKSDLCFRIEEIFREQQIDIPFPQRDINIAPEGLPIKLPPQLEGHLLYLLKALVSQQYSNNKTNKEQGTGTNKN</sequence>
<dbReference type="Pfam" id="PF00924">
    <property type="entry name" value="MS_channel_2nd"/>
    <property type="match status" value="1"/>
</dbReference>
<evidence type="ECO:0000256" key="7">
    <source>
        <dbReference type="SAM" id="Phobius"/>
    </source>
</evidence>
<feature type="transmembrane region" description="Helical" evidence="7">
    <location>
        <begin position="237"/>
        <end position="256"/>
    </location>
</feature>
<comment type="caution">
    <text evidence="10">The sequence shown here is derived from an EMBL/GenBank/DDBJ whole genome shotgun (WGS) entry which is preliminary data.</text>
</comment>
<evidence type="ECO:0000256" key="3">
    <source>
        <dbReference type="ARBA" id="ARBA00022475"/>
    </source>
</evidence>
<dbReference type="RefSeq" id="WP_229640383.1">
    <property type="nucleotide sequence ID" value="NZ_JADWDC010000020.1"/>
</dbReference>
<dbReference type="Pfam" id="PF21082">
    <property type="entry name" value="MS_channel_3rd"/>
    <property type="match status" value="1"/>
</dbReference>
<dbReference type="InterPro" id="IPR006685">
    <property type="entry name" value="MscS_channel_2nd"/>
</dbReference>
<evidence type="ECO:0000256" key="6">
    <source>
        <dbReference type="ARBA" id="ARBA00023136"/>
    </source>
</evidence>
<dbReference type="InterPro" id="IPR049278">
    <property type="entry name" value="MS_channel_C"/>
</dbReference>
<keyword evidence="4 7" id="KW-0812">Transmembrane</keyword>
<dbReference type="SUPFAM" id="SSF82689">
    <property type="entry name" value="Mechanosensitive channel protein MscS (YggB), C-terminal domain"/>
    <property type="match status" value="1"/>
</dbReference>
<evidence type="ECO:0000256" key="2">
    <source>
        <dbReference type="ARBA" id="ARBA00008017"/>
    </source>
</evidence>
<protein>
    <submittedName>
        <fullName evidence="10">Mechanosensitive ion channel</fullName>
    </submittedName>
</protein>
<feature type="transmembrane region" description="Helical" evidence="7">
    <location>
        <begin position="182"/>
        <end position="199"/>
    </location>
</feature>
<keyword evidence="3" id="KW-1003">Cell membrane</keyword>
<evidence type="ECO:0000259" key="9">
    <source>
        <dbReference type="Pfam" id="PF21082"/>
    </source>
</evidence>
<dbReference type="InterPro" id="IPR052702">
    <property type="entry name" value="MscS-like_channel"/>
</dbReference>
<dbReference type="GO" id="GO:0005886">
    <property type="term" value="C:plasma membrane"/>
    <property type="evidence" value="ECO:0007669"/>
    <property type="project" value="UniProtKB-SubCell"/>
</dbReference>
<dbReference type="Gene3D" id="2.30.30.60">
    <property type="match status" value="1"/>
</dbReference>
<dbReference type="InterPro" id="IPR011014">
    <property type="entry name" value="MscS_channel_TM-2"/>
</dbReference>
<feature type="domain" description="Mechanosensitive ion channel MscS" evidence="8">
    <location>
        <begin position="374"/>
        <end position="441"/>
    </location>
</feature>
<reference evidence="10" key="1">
    <citation type="journal article" date="2021" name="Antonie Van Leeuwenhoek">
        <title>Draft genome and description of Waterburya agarophytonicola gen. nov. sp. nov. (Pleurocapsales, Cyanobacteria): a seaweed symbiont.</title>
        <authorList>
            <person name="Bonthond G."/>
            <person name="Shalygin S."/>
            <person name="Bayer T."/>
            <person name="Weinberger F."/>
        </authorList>
    </citation>
    <scope>NUCLEOTIDE SEQUENCE</scope>
    <source>
        <strain evidence="10">KI4</strain>
    </source>
</reference>
<dbReference type="SUPFAM" id="SSF50182">
    <property type="entry name" value="Sm-like ribonucleoproteins"/>
    <property type="match status" value="1"/>
</dbReference>
<gene>
    <name evidence="10" type="ORF">I4641_10060</name>
</gene>
<dbReference type="Proteomes" id="UP000729733">
    <property type="component" value="Unassembled WGS sequence"/>
</dbReference>
<dbReference type="EMBL" id="JADWDC010000020">
    <property type="protein sequence ID" value="MCC0177320.1"/>
    <property type="molecule type" value="Genomic_DNA"/>
</dbReference>
<evidence type="ECO:0000256" key="5">
    <source>
        <dbReference type="ARBA" id="ARBA00022989"/>
    </source>
</evidence>
<accession>A0A964BT16</accession>
<feature type="domain" description="Mechanosensitive ion channel MscS C-terminal" evidence="9">
    <location>
        <begin position="450"/>
        <end position="531"/>
    </location>
</feature>
<feature type="transmembrane region" description="Helical" evidence="7">
    <location>
        <begin position="262"/>
        <end position="279"/>
    </location>
</feature>
<keyword evidence="11" id="KW-1185">Reference proteome</keyword>
<evidence type="ECO:0000313" key="10">
    <source>
        <dbReference type="EMBL" id="MCC0177320.1"/>
    </source>
</evidence>
<dbReference type="GO" id="GO:0055085">
    <property type="term" value="P:transmembrane transport"/>
    <property type="evidence" value="ECO:0007669"/>
    <property type="project" value="InterPro"/>
</dbReference>
<dbReference type="InterPro" id="IPR011066">
    <property type="entry name" value="MscS_channel_C_sf"/>
</dbReference>
<comment type="subcellular location">
    <subcellularLocation>
        <location evidence="1">Cell membrane</location>
        <topology evidence="1">Multi-pass membrane protein</topology>
    </subcellularLocation>
</comment>
<evidence type="ECO:0000259" key="8">
    <source>
        <dbReference type="Pfam" id="PF00924"/>
    </source>
</evidence>
<evidence type="ECO:0000313" key="11">
    <source>
        <dbReference type="Proteomes" id="UP000729733"/>
    </source>
</evidence>
<dbReference type="PANTHER" id="PTHR30347">
    <property type="entry name" value="POTASSIUM CHANNEL RELATED"/>
    <property type="match status" value="1"/>
</dbReference>
<feature type="transmembrane region" description="Helical" evidence="7">
    <location>
        <begin position="329"/>
        <end position="347"/>
    </location>
</feature>
<dbReference type="Gene3D" id="3.30.70.100">
    <property type="match status" value="1"/>
</dbReference>
<dbReference type="InterPro" id="IPR023408">
    <property type="entry name" value="MscS_beta-dom_sf"/>
</dbReference>
<dbReference type="InterPro" id="IPR010920">
    <property type="entry name" value="LSM_dom_sf"/>
</dbReference>
<dbReference type="PANTHER" id="PTHR30347:SF1">
    <property type="entry name" value="MECHANOSENSITIVE CHANNEL MSCK"/>
    <property type="match status" value="1"/>
</dbReference>
<dbReference type="Gene3D" id="1.10.287.1260">
    <property type="match status" value="1"/>
</dbReference>
<keyword evidence="6 7" id="KW-0472">Membrane</keyword>
<evidence type="ECO:0000256" key="1">
    <source>
        <dbReference type="ARBA" id="ARBA00004651"/>
    </source>
</evidence>